<dbReference type="InterPro" id="IPR001810">
    <property type="entry name" value="F-box_dom"/>
</dbReference>
<dbReference type="CDD" id="cd22157">
    <property type="entry name" value="F-box_AtFBW1-like"/>
    <property type="match status" value="1"/>
</dbReference>
<dbReference type="SMART" id="SM00256">
    <property type="entry name" value="FBOX"/>
    <property type="match status" value="1"/>
</dbReference>
<dbReference type="AlphaFoldDB" id="A0A2N9G804"/>
<evidence type="ECO:0000313" key="2">
    <source>
        <dbReference type="EMBL" id="SPC95653.1"/>
    </source>
</evidence>
<sequence length="374" mass="42837">MSDNVEVSYDFLPDDIVTQILIRLPIKSIITCTSICKTWKSLIQKSTFHHSINNNHYLLFRKRYPCDKEIKGEYSLHNNYDFTEHTRFDFPLESHNDERKFRLVGTCNSLICLSHKISKYIDELFLWNPCVRKYVKLPSPNGTLLAMGKRAYMGFGFDSKNRDYKVVRMLCHIHMGIPKYQCEVEVYSLCTGEWRMVTVSPPKFVLFGGEKATGSVNGALHWLAFRETDDHNVHRFILVFDLVGEVFQEIVLPEIIHTLDLANISVYGNSIAFLLLKECLNVGRQIIWVMKEYGVVSSWTKVLTIDDYVPGYAMGFRRNGEVLLSTEEGLYASLDLENQKMKELGISSDGFSLVGSYVESLVLLDMAANGAVTY</sequence>
<dbReference type="PROSITE" id="PS50181">
    <property type="entry name" value="FBOX"/>
    <property type="match status" value="1"/>
</dbReference>
<dbReference type="Gene3D" id="1.20.1280.50">
    <property type="match status" value="1"/>
</dbReference>
<dbReference type="InterPro" id="IPR050796">
    <property type="entry name" value="SCF_F-box_component"/>
</dbReference>
<dbReference type="InterPro" id="IPR036047">
    <property type="entry name" value="F-box-like_dom_sf"/>
</dbReference>
<dbReference type="SUPFAM" id="SSF81383">
    <property type="entry name" value="F-box domain"/>
    <property type="match status" value="1"/>
</dbReference>
<dbReference type="PANTHER" id="PTHR31672:SF10">
    <property type="entry name" value="F-BOX DOMAIN-CONTAINING PROTEIN"/>
    <property type="match status" value="1"/>
</dbReference>
<feature type="domain" description="F-box" evidence="1">
    <location>
        <begin position="6"/>
        <end position="52"/>
    </location>
</feature>
<name>A0A2N9G804_FAGSY</name>
<evidence type="ECO:0000259" key="1">
    <source>
        <dbReference type="PROSITE" id="PS50181"/>
    </source>
</evidence>
<dbReference type="NCBIfam" id="TIGR01640">
    <property type="entry name" value="F_box_assoc_1"/>
    <property type="match status" value="1"/>
</dbReference>
<dbReference type="Pfam" id="PF00646">
    <property type="entry name" value="F-box"/>
    <property type="match status" value="1"/>
</dbReference>
<organism evidence="2">
    <name type="scientific">Fagus sylvatica</name>
    <name type="common">Beechnut</name>
    <dbReference type="NCBI Taxonomy" id="28930"/>
    <lineage>
        <taxon>Eukaryota</taxon>
        <taxon>Viridiplantae</taxon>
        <taxon>Streptophyta</taxon>
        <taxon>Embryophyta</taxon>
        <taxon>Tracheophyta</taxon>
        <taxon>Spermatophyta</taxon>
        <taxon>Magnoliopsida</taxon>
        <taxon>eudicotyledons</taxon>
        <taxon>Gunneridae</taxon>
        <taxon>Pentapetalae</taxon>
        <taxon>rosids</taxon>
        <taxon>fabids</taxon>
        <taxon>Fagales</taxon>
        <taxon>Fagaceae</taxon>
        <taxon>Fagus</taxon>
    </lineage>
</organism>
<accession>A0A2N9G804</accession>
<gene>
    <name evidence="2" type="ORF">FSB_LOCUS23535</name>
</gene>
<dbReference type="PANTHER" id="PTHR31672">
    <property type="entry name" value="BNACNNG10540D PROTEIN"/>
    <property type="match status" value="1"/>
</dbReference>
<dbReference type="InterPro" id="IPR006527">
    <property type="entry name" value="F-box-assoc_dom_typ1"/>
</dbReference>
<dbReference type="InterPro" id="IPR017451">
    <property type="entry name" value="F-box-assoc_interact_dom"/>
</dbReference>
<protein>
    <recommendedName>
        <fullName evidence="1">F-box domain-containing protein</fullName>
    </recommendedName>
</protein>
<dbReference type="Pfam" id="PF07734">
    <property type="entry name" value="FBA_1"/>
    <property type="match status" value="1"/>
</dbReference>
<dbReference type="EMBL" id="OIVN01001590">
    <property type="protein sequence ID" value="SPC95653.1"/>
    <property type="molecule type" value="Genomic_DNA"/>
</dbReference>
<proteinExistence type="predicted"/>
<reference evidence="2" key="1">
    <citation type="submission" date="2018-02" db="EMBL/GenBank/DDBJ databases">
        <authorList>
            <person name="Cohen D.B."/>
            <person name="Kent A.D."/>
        </authorList>
    </citation>
    <scope>NUCLEOTIDE SEQUENCE</scope>
</reference>